<organism evidence="1 2">
    <name type="scientific">Flagellimonas taeanensis</name>
    <dbReference type="NCBI Taxonomy" id="1005926"/>
    <lineage>
        <taxon>Bacteria</taxon>
        <taxon>Pseudomonadati</taxon>
        <taxon>Bacteroidota</taxon>
        <taxon>Flavobacteriia</taxon>
        <taxon>Flavobacteriales</taxon>
        <taxon>Flavobacteriaceae</taxon>
        <taxon>Flagellimonas</taxon>
    </lineage>
</organism>
<dbReference type="EMBL" id="FOKU01000010">
    <property type="protein sequence ID" value="SFC39040.1"/>
    <property type="molecule type" value="Genomic_DNA"/>
</dbReference>
<gene>
    <name evidence="1" type="ORF">SAMN04487891_11084</name>
</gene>
<keyword evidence="2" id="KW-1185">Reference proteome</keyword>
<evidence type="ECO:0000313" key="2">
    <source>
        <dbReference type="Proteomes" id="UP000198940"/>
    </source>
</evidence>
<protein>
    <submittedName>
        <fullName evidence="1">Uncharacterized protein</fullName>
    </submittedName>
</protein>
<dbReference type="Proteomes" id="UP000198940">
    <property type="component" value="Unassembled WGS sequence"/>
</dbReference>
<dbReference type="RefSeq" id="WP_245750728.1">
    <property type="nucleotide sequence ID" value="NZ_FOKU01000010.1"/>
</dbReference>
<name>A0A1I1J0Q2_9FLAO</name>
<evidence type="ECO:0000313" key="1">
    <source>
        <dbReference type="EMBL" id="SFC39040.1"/>
    </source>
</evidence>
<proteinExistence type="predicted"/>
<reference evidence="1 2" key="1">
    <citation type="submission" date="2016-10" db="EMBL/GenBank/DDBJ databases">
        <authorList>
            <person name="Varghese N."/>
            <person name="Submissions S."/>
        </authorList>
    </citation>
    <scope>NUCLEOTIDE SEQUENCE [LARGE SCALE GENOMIC DNA]</scope>
    <source>
        <strain evidence="1 2">DSM 26351</strain>
    </source>
</reference>
<comment type="caution">
    <text evidence="1">The sequence shown here is derived from an EMBL/GenBank/DDBJ whole genome shotgun (WGS) entry which is preliminary data.</text>
</comment>
<accession>A0A1I1J0Q2</accession>
<sequence>MRNSTFHTKDDINAAISELLKEHNNISFRGRDYSRQSLFEEVERRELGPLPVKRYEIRSYAKCTVHKNSHIYLGKDKHYYSVPYRHIGK</sequence>